<accession>A0AAN9PDQ4</accession>
<organism evidence="1 2">
    <name type="scientific">Clitoria ternatea</name>
    <name type="common">Butterfly pea</name>
    <dbReference type="NCBI Taxonomy" id="43366"/>
    <lineage>
        <taxon>Eukaryota</taxon>
        <taxon>Viridiplantae</taxon>
        <taxon>Streptophyta</taxon>
        <taxon>Embryophyta</taxon>
        <taxon>Tracheophyta</taxon>
        <taxon>Spermatophyta</taxon>
        <taxon>Magnoliopsida</taxon>
        <taxon>eudicotyledons</taxon>
        <taxon>Gunneridae</taxon>
        <taxon>Pentapetalae</taxon>
        <taxon>rosids</taxon>
        <taxon>fabids</taxon>
        <taxon>Fabales</taxon>
        <taxon>Fabaceae</taxon>
        <taxon>Papilionoideae</taxon>
        <taxon>50 kb inversion clade</taxon>
        <taxon>NPAAA clade</taxon>
        <taxon>indigoferoid/millettioid clade</taxon>
        <taxon>Phaseoleae</taxon>
        <taxon>Clitoria</taxon>
    </lineage>
</organism>
<proteinExistence type="predicted"/>
<sequence length="231" mass="26328">MHAKLALHPVELNVWNEWWQRNNGGSTVAEPSRRGRRLSRHLVDEEMLHPLALDLCLEDQCFRTYRLHTDAAATSSFYGGVIDNIILENREEPDARLSNHSRTINGGSDDIEQIRDSSYISISRNSALFIEDHQPMAQTSIDLYSSDEKFTYGDQVDYVAGLPTSTEISCVSQISAQHELHCTLVVHLSIHSRRTQALPVVHRRKKEQLEEPTWTEKVDNDEYEARGKCGS</sequence>
<gene>
    <name evidence="1" type="ORF">RJT34_16482</name>
</gene>
<name>A0AAN9PDQ4_CLITE</name>
<dbReference type="Proteomes" id="UP001359559">
    <property type="component" value="Unassembled WGS sequence"/>
</dbReference>
<reference evidence="1 2" key="1">
    <citation type="submission" date="2024-01" db="EMBL/GenBank/DDBJ databases">
        <title>The genomes of 5 underutilized Papilionoideae crops provide insights into root nodulation and disease resistance.</title>
        <authorList>
            <person name="Yuan L."/>
        </authorList>
    </citation>
    <scope>NUCLEOTIDE SEQUENCE [LARGE SCALE GENOMIC DNA]</scope>
    <source>
        <strain evidence="1">LY-2023</strain>
        <tissue evidence="1">Leaf</tissue>
    </source>
</reference>
<comment type="caution">
    <text evidence="1">The sequence shown here is derived from an EMBL/GenBank/DDBJ whole genome shotgun (WGS) entry which is preliminary data.</text>
</comment>
<dbReference type="AlphaFoldDB" id="A0AAN9PDQ4"/>
<keyword evidence="2" id="KW-1185">Reference proteome</keyword>
<evidence type="ECO:0000313" key="2">
    <source>
        <dbReference type="Proteomes" id="UP001359559"/>
    </source>
</evidence>
<evidence type="ECO:0000313" key="1">
    <source>
        <dbReference type="EMBL" id="KAK7293612.1"/>
    </source>
</evidence>
<dbReference type="EMBL" id="JAYKXN010000004">
    <property type="protein sequence ID" value="KAK7293612.1"/>
    <property type="molecule type" value="Genomic_DNA"/>
</dbReference>
<protein>
    <submittedName>
        <fullName evidence="1">Uncharacterized protein</fullName>
    </submittedName>
</protein>